<comment type="caution">
    <text evidence="2">The sequence shown here is derived from an EMBL/GenBank/DDBJ whole genome shotgun (WGS) entry which is preliminary data.</text>
</comment>
<dbReference type="GO" id="GO:0035493">
    <property type="term" value="P:SNARE complex assembly"/>
    <property type="evidence" value="ECO:0007669"/>
    <property type="project" value="TreeGrafter"/>
</dbReference>
<proteinExistence type="predicted"/>
<reference evidence="2 3" key="1">
    <citation type="journal article" date="2019" name="Nat. Plants">
        <title>Stout camphor tree genome fills gaps in understanding of flowering plant genome evolution.</title>
        <authorList>
            <person name="Chaw S.M."/>
            <person name="Liu Y.C."/>
            <person name="Wu Y.W."/>
            <person name="Wang H.Y."/>
            <person name="Lin C.I."/>
            <person name="Wu C.S."/>
            <person name="Ke H.M."/>
            <person name="Chang L.Y."/>
            <person name="Hsu C.Y."/>
            <person name="Yang H.T."/>
            <person name="Sudianto E."/>
            <person name="Hsu M.H."/>
            <person name="Wu K.P."/>
            <person name="Wang L.N."/>
            <person name="Leebens-Mack J.H."/>
            <person name="Tsai I.J."/>
        </authorList>
    </citation>
    <scope>NUCLEOTIDE SEQUENCE [LARGE SCALE GENOMIC DNA]</scope>
    <source>
        <strain evidence="3">cv. Chaw 1501</strain>
        <tissue evidence="2">Young leaves</tissue>
    </source>
</reference>
<dbReference type="AlphaFoldDB" id="A0A443NMJ2"/>
<dbReference type="GO" id="GO:0000149">
    <property type="term" value="F:SNARE binding"/>
    <property type="evidence" value="ECO:0007669"/>
    <property type="project" value="TreeGrafter"/>
</dbReference>
<feature type="region of interest" description="Disordered" evidence="1">
    <location>
        <begin position="1"/>
        <end position="20"/>
    </location>
</feature>
<accession>A0A443NMJ2</accession>
<name>A0A443NMJ2_9MAGN</name>
<dbReference type="PANTHER" id="PTHR15157">
    <property type="entry name" value="UV RADIATION RESISTANCE-ASSOCIATED GENE PROTEIN"/>
    <property type="match status" value="1"/>
</dbReference>
<evidence type="ECO:0000313" key="3">
    <source>
        <dbReference type="Proteomes" id="UP000283530"/>
    </source>
</evidence>
<sequence length="148" mass="16058">MLYYFSGDESGSSATSTKTNNPGMSSLTILGLQLTVPPLKKMSFFSDKEEAHKSATALGYVAHAPSIEPASTDLASNSIVLTNTKATEFPLFLEGQDTTKAAYAIFLLNKDIEQLLNFAGIQSLGPRHVLANLKELLRTIQSREFIDS</sequence>
<protein>
    <submittedName>
        <fullName evidence="2">UV radiation resistance-associated protein isoform X1</fullName>
    </submittedName>
</protein>
<dbReference type="GO" id="GO:0005768">
    <property type="term" value="C:endosome"/>
    <property type="evidence" value="ECO:0007669"/>
    <property type="project" value="TreeGrafter"/>
</dbReference>
<keyword evidence="3" id="KW-1185">Reference proteome</keyword>
<feature type="compositionally biased region" description="Polar residues" evidence="1">
    <location>
        <begin position="9"/>
        <end position="20"/>
    </location>
</feature>
<dbReference type="Proteomes" id="UP000283530">
    <property type="component" value="Unassembled WGS sequence"/>
</dbReference>
<evidence type="ECO:0000313" key="2">
    <source>
        <dbReference type="EMBL" id="RWR79717.1"/>
    </source>
</evidence>
<dbReference type="GO" id="GO:0000323">
    <property type="term" value="C:lytic vacuole"/>
    <property type="evidence" value="ECO:0007669"/>
    <property type="project" value="TreeGrafter"/>
</dbReference>
<dbReference type="EMBL" id="QPKB01000003">
    <property type="protein sequence ID" value="RWR79717.1"/>
    <property type="molecule type" value="Genomic_DNA"/>
</dbReference>
<dbReference type="STRING" id="337451.A0A443NMJ2"/>
<dbReference type="PANTHER" id="PTHR15157:SF24">
    <property type="entry name" value="VACUOLAR PROTEIN SORTING 38"/>
    <property type="match status" value="1"/>
</dbReference>
<organism evidence="2 3">
    <name type="scientific">Cinnamomum micranthum f. kanehirae</name>
    <dbReference type="NCBI Taxonomy" id="337451"/>
    <lineage>
        <taxon>Eukaryota</taxon>
        <taxon>Viridiplantae</taxon>
        <taxon>Streptophyta</taxon>
        <taxon>Embryophyta</taxon>
        <taxon>Tracheophyta</taxon>
        <taxon>Spermatophyta</taxon>
        <taxon>Magnoliopsida</taxon>
        <taxon>Magnoliidae</taxon>
        <taxon>Laurales</taxon>
        <taxon>Lauraceae</taxon>
        <taxon>Cinnamomum</taxon>
    </lineage>
</organism>
<dbReference type="OrthoDB" id="72772at2759"/>
<evidence type="ECO:0000256" key="1">
    <source>
        <dbReference type="SAM" id="MobiDB-lite"/>
    </source>
</evidence>
<gene>
    <name evidence="2" type="ORF">CKAN_00831000</name>
</gene>